<feature type="transmembrane region" description="Helical" evidence="1">
    <location>
        <begin position="82"/>
        <end position="99"/>
    </location>
</feature>
<gene>
    <name evidence="2" type="ORF">ABW06_16845</name>
</gene>
<evidence type="ECO:0000313" key="3">
    <source>
        <dbReference type="Proteomes" id="UP000036196"/>
    </source>
</evidence>
<keyword evidence="3" id="KW-1185">Reference proteome</keyword>
<evidence type="ECO:0000256" key="1">
    <source>
        <dbReference type="SAM" id="Phobius"/>
    </source>
</evidence>
<name>A0A0J5NVA0_PLUGE</name>
<dbReference type="Proteomes" id="UP000036196">
    <property type="component" value="Unassembled WGS sequence"/>
</dbReference>
<keyword evidence="1" id="KW-0472">Membrane</keyword>
<feature type="transmembrane region" description="Helical" evidence="1">
    <location>
        <begin position="111"/>
        <end position="128"/>
    </location>
</feature>
<reference evidence="2 3" key="1">
    <citation type="submission" date="2015-05" db="EMBL/GenBank/DDBJ databases">
        <title>Genome sequences of Pluralibacter gergoviae.</title>
        <authorList>
            <person name="Greninger A.L."/>
            <person name="Miller S."/>
        </authorList>
    </citation>
    <scope>NUCLEOTIDE SEQUENCE [LARGE SCALE GENOMIC DNA]</scope>
    <source>
        <strain evidence="2 3">JS81F13</strain>
    </source>
</reference>
<proteinExistence type="predicted"/>
<evidence type="ECO:0000313" key="2">
    <source>
        <dbReference type="EMBL" id="KMK12277.1"/>
    </source>
</evidence>
<protein>
    <submittedName>
        <fullName evidence="2">Uncharacterized protein</fullName>
    </submittedName>
</protein>
<comment type="caution">
    <text evidence="2">The sequence shown here is derived from an EMBL/GenBank/DDBJ whole genome shotgun (WGS) entry which is preliminary data.</text>
</comment>
<dbReference type="EMBL" id="LDZF01000019">
    <property type="protein sequence ID" value="KMK12277.1"/>
    <property type="molecule type" value="Genomic_DNA"/>
</dbReference>
<keyword evidence="1" id="KW-0812">Transmembrane</keyword>
<keyword evidence="1" id="KW-1133">Transmembrane helix</keyword>
<organism evidence="2 3">
    <name type="scientific">Pluralibacter gergoviae</name>
    <name type="common">Enterobacter gergoviae</name>
    <dbReference type="NCBI Taxonomy" id="61647"/>
    <lineage>
        <taxon>Bacteria</taxon>
        <taxon>Pseudomonadati</taxon>
        <taxon>Pseudomonadota</taxon>
        <taxon>Gammaproteobacteria</taxon>
        <taxon>Enterobacterales</taxon>
        <taxon>Enterobacteriaceae</taxon>
        <taxon>Pluralibacter</taxon>
    </lineage>
</organism>
<sequence length="129" mass="14949">MRFLKRSNQRQQSLLLMHSEKLQVSADFIVPAFQFHMLAGHIQQNHSFQFWEGYLLLKVTGVLHWGGRSTKLSMGIYQMDDLIWAVLHHMGIFTSITLMENSILNQEISQLLLFFSGLLHSFNLVALCQ</sequence>
<dbReference type="AlphaFoldDB" id="A0A0J5NVA0"/>
<accession>A0A0J5NVA0</accession>